<feature type="compositionally biased region" description="Basic and acidic residues" evidence="12">
    <location>
        <begin position="139"/>
        <end position="148"/>
    </location>
</feature>
<comment type="similarity">
    <text evidence="3">Belongs to the SINA (Seven in absentia) family.</text>
</comment>
<reference evidence="16" key="1">
    <citation type="journal article" date="2017" name="Plant J.">
        <title>The pomegranate (Punica granatum L.) genome and the genomics of punicalagin biosynthesis.</title>
        <authorList>
            <person name="Qin G."/>
            <person name="Xu C."/>
            <person name="Ming R."/>
            <person name="Tang H."/>
            <person name="Guyot R."/>
            <person name="Kramer E.M."/>
            <person name="Hu Y."/>
            <person name="Yi X."/>
            <person name="Qi Y."/>
            <person name="Xu X."/>
            <person name="Gao Z."/>
            <person name="Pan H."/>
            <person name="Jian J."/>
            <person name="Tian Y."/>
            <person name="Yue Z."/>
            <person name="Xu Y."/>
        </authorList>
    </citation>
    <scope>NUCLEOTIDE SEQUENCE [LARGE SCALE GENOMIC DNA]</scope>
    <source>
        <strain evidence="16">cv. Dabenzi</strain>
    </source>
</reference>
<evidence type="ECO:0000256" key="8">
    <source>
        <dbReference type="ARBA" id="ARBA00022786"/>
    </source>
</evidence>
<keyword evidence="7 11" id="KW-0863">Zinc-finger</keyword>
<protein>
    <recommendedName>
        <fullName evidence="4">RING-type E3 ubiquitin transferase</fullName>
        <ecNumber evidence="4">2.3.2.27</ecNumber>
    </recommendedName>
</protein>
<comment type="function">
    <text evidence="10">E3 ubiquitin-protein ligase that mediates ubiquitination and subsequent proteasomal degradation of target proteins. E3 ubiquitin ligases accept ubiquitin from an E2 ubiquitin-conjugating enzyme in the form of a thioester and then directly transfers the ubiquitin to targeted substrates. It probably triggers the ubiquitin-mediated degradation of different substrates.</text>
</comment>
<dbReference type="EC" id="2.3.2.27" evidence="4"/>
<dbReference type="PANTHER" id="PTHR46632">
    <property type="entry name" value="E3 UBIQUITIN-PROTEIN LIGASE SINA-LIKE 4"/>
    <property type="match status" value="1"/>
</dbReference>
<keyword evidence="6" id="KW-0479">Metal-binding</keyword>
<dbReference type="PROSITE" id="PS51081">
    <property type="entry name" value="ZF_SIAH"/>
    <property type="match status" value="1"/>
</dbReference>
<dbReference type="PROSITE" id="PS50089">
    <property type="entry name" value="ZF_RING_2"/>
    <property type="match status" value="1"/>
</dbReference>
<dbReference type="AlphaFoldDB" id="A0A218XJN0"/>
<evidence type="ECO:0000256" key="9">
    <source>
        <dbReference type="ARBA" id="ARBA00022833"/>
    </source>
</evidence>
<keyword evidence="8" id="KW-0833">Ubl conjugation pathway</keyword>
<sequence length="400" mass="44341">MKRSRVRVGLQVSGRIYGKCIGSKATMAKFSVGGEDLGAGPSSGGRQKRRRTDLQTPAFPGPGQTSGLGAVGGEGAAINGGRVGGGAEFSSDSESEQEAEELVSEEDEEDESDDEEEEEEEEAEAEGEESGDDEEEAEEQHKRAEEQRAVPASDRSVTFTLTDSDILDCAICYEPLRSPVFQCENGHVACTSCCVKMANKCPSCLMPIGYNRCRALEKVLESVRLTCKFSTYGCKETISYHQRQEHEKSCPHVPCYCPLNCTFIGSSKQLSRHFSFEHPGSGTSFRFNASKSICLRFDTKFHVLQEEIEDVLFLLTNGMDPLGNKITISCIGPSSKGDYLYDLVARYEQSYLKLQTFTRSIQGPFKVHQLCPYLMVPKGFFNSAVTMRLEFLIRDYRTRI</sequence>
<proteinExistence type="inferred from homology"/>
<gene>
    <name evidence="15" type="ORF">CDL15_Pgr027795</name>
</gene>
<evidence type="ECO:0000256" key="4">
    <source>
        <dbReference type="ARBA" id="ARBA00012483"/>
    </source>
</evidence>
<keyword evidence="9" id="KW-0862">Zinc</keyword>
<dbReference type="UniPathway" id="UPA00143"/>
<dbReference type="InterPro" id="IPR013083">
    <property type="entry name" value="Znf_RING/FYVE/PHD"/>
</dbReference>
<evidence type="ECO:0000256" key="2">
    <source>
        <dbReference type="ARBA" id="ARBA00004906"/>
    </source>
</evidence>
<dbReference type="InterPro" id="IPR001841">
    <property type="entry name" value="Znf_RING"/>
</dbReference>
<evidence type="ECO:0000256" key="7">
    <source>
        <dbReference type="ARBA" id="ARBA00022771"/>
    </source>
</evidence>
<evidence type="ECO:0000256" key="1">
    <source>
        <dbReference type="ARBA" id="ARBA00000900"/>
    </source>
</evidence>
<evidence type="ECO:0000259" key="14">
    <source>
        <dbReference type="PROSITE" id="PS51081"/>
    </source>
</evidence>
<feature type="domain" description="RING-type" evidence="13">
    <location>
        <begin position="169"/>
        <end position="204"/>
    </location>
</feature>
<organism evidence="15 16">
    <name type="scientific">Punica granatum</name>
    <name type="common">Pomegranate</name>
    <dbReference type="NCBI Taxonomy" id="22663"/>
    <lineage>
        <taxon>Eukaryota</taxon>
        <taxon>Viridiplantae</taxon>
        <taxon>Streptophyta</taxon>
        <taxon>Embryophyta</taxon>
        <taxon>Tracheophyta</taxon>
        <taxon>Spermatophyta</taxon>
        <taxon>Magnoliopsida</taxon>
        <taxon>eudicotyledons</taxon>
        <taxon>Gunneridae</taxon>
        <taxon>Pentapetalae</taxon>
        <taxon>rosids</taxon>
        <taxon>malvids</taxon>
        <taxon>Myrtales</taxon>
        <taxon>Lythraceae</taxon>
        <taxon>Punica</taxon>
    </lineage>
</organism>
<dbReference type="SUPFAM" id="SSF57850">
    <property type="entry name" value="RING/U-box"/>
    <property type="match status" value="1"/>
</dbReference>
<evidence type="ECO:0000256" key="5">
    <source>
        <dbReference type="ARBA" id="ARBA00022679"/>
    </source>
</evidence>
<evidence type="ECO:0000256" key="12">
    <source>
        <dbReference type="SAM" id="MobiDB-lite"/>
    </source>
</evidence>
<feature type="compositionally biased region" description="Acidic residues" evidence="12">
    <location>
        <begin position="91"/>
        <end position="138"/>
    </location>
</feature>
<evidence type="ECO:0000313" key="15">
    <source>
        <dbReference type="EMBL" id="OWM85008.1"/>
    </source>
</evidence>
<dbReference type="GO" id="GO:0016567">
    <property type="term" value="P:protein ubiquitination"/>
    <property type="evidence" value="ECO:0007669"/>
    <property type="project" value="UniProtKB-UniPathway"/>
</dbReference>
<dbReference type="CDD" id="cd16571">
    <property type="entry name" value="RING-HC_SIAHs"/>
    <property type="match status" value="1"/>
</dbReference>
<dbReference type="PANTHER" id="PTHR46632:SF16">
    <property type="entry name" value="E3 UBIQUITIN-PROTEIN LIGASE SINA-LIKE 10"/>
    <property type="match status" value="1"/>
</dbReference>
<dbReference type="InterPro" id="IPR044286">
    <property type="entry name" value="SINL_plant"/>
</dbReference>
<dbReference type="EMBL" id="MTKT01001287">
    <property type="protein sequence ID" value="OWM85008.1"/>
    <property type="molecule type" value="Genomic_DNA"/>
</dbReference>
<feature type="domain" description="SIAH-type" evidence="14">
    <location>
        <begin position="222"/>
        <end position="279"/>
    </location>
</feature>
<name>A0A218XJN0_PUNGR</name>
<dbReference type="GO" id="GO:0061630">
    <property type="term" value="F:ubiquitin protein ligase activity"/>
    <property type="evidence" value="ECO:0007669"/>
    <property type="project" value="UniProtKB-EC"/>
</dbReference>
<evidence type="ECO:0000256" key="10">
    <source>
        <dbReference type="ARBA" id="ARBA00024004"/>
    </source>
</evidence>
<dbReference type="Proteomes" id="UP000197138">
    <property type="component" value="Unassembled WGS sequence"/>
</dbReference>
<feature type="compositionally biased region" description="Gly residues" evidence="12">
    <location>
        <begin position="64"/>
        <end position="75"/>
    </location>
</feature>
<accession>A0A218XJN0</accession>
<evidence type="ECO:0000256" key="11">
    <source>
        <dbReference type="PROSITE-ProRule" id="PRU00455"/>
    </source>
</evidence>
<comment type="caution">
    <text evidence="15">The sequence shown here is derived from an EMBL/GenBank/DDBJ whole genome shotgun (WGS) entry which is preliminary data.</text>
</comment>
<feature type="region of interest" description="Disordered" evidence="12">
    <location>
        <begin position="32"/>
        <end position="156"/>
    </location>
</feature>
<dbReference type="SUPFAM" id="SSF49599">
    <property type="entry name" value="TRAF domain-like"/>
    <property type="match status" value="1"/>
</dbReference>
<evidence type="ECO:0000259" key="13">
    <source>
        <dbReference type="PROSITE" id="PS50089"/>
    </source>
</evidence>
<comment type="catalytic activity">
    <reaction evidence="1">
        <text>S-ubiquitinyl-[E2 ubiquitin-conjugating enzyme]-L-cysteine + [acceptor protein]-L-lysine = [E2 ubiquitin-conjugating enzyme]-L-cysteine + N(6)-ubiquitinyl-[acceptor protein]-L-lysine.</text>
        <dbReference type="EC" id="2.3.2.27"/>
    </reaction>
</comment>
<dbReference type="InterPro" id="IPR049548">
    <property type="entry name" value="Sina-like_RING"/>
</dbReference>
<evidence type="ECO:0000256" key="3">
    <source>
        <dbReference type="ARBA" id="ARBA00009119"/>
    </source>
</evidence>
<evidence type="ECO:0000256" key="6">
    <source>
        <dbReference type="ARBA" id="ARBA00022723"/>
    </source>
</evidence>
<keyword evidence="5" id="KW-0808">Transferase</keyword>
<dbReference type="Pfam" id="PF21362">
    <property type="entry name" value="Sina_RING"/>
    <property type="match status" value="1"/>
</dbReference>
<dbReference type="Gene3D" id="3.30.40.10">
    <property type="entry name" value="Zinc/RING finger domain, C3HC4 (zinc finger)"/>
    <property type="match status" value="2"/>
</dbReference>
<dbReference type="InterPro" id="IPR013010">
    <property type="entry name" value="Znf_SIAH"/>
</dbReference>
<evidence type="ECO:0000313" key="16">
    <source>
        <dbReference type="Proteomes" id="UP000197138"/>
    </source>
</evidence>
<comment type="pathway">
    <text evidence="2">Protein modification; protein ubiquitination.</text>
</comment>
<dbReference type="Pfam" id="PF21361">
    <property type="entry name" value="Sina_ZnF"/>
    <property type="match status" value="1"/>
</dbReference>
<dbReference type="GO" id="GO:0008270">
    <property type="term" value="F:zinc ion binding"/>
    <property type="evidence" value="ECO:0007669"/>
    <property type="project" value="UniProtKB-KW"/>
</dbReference>